<gene>
    <name evidence="2" type="ORF">DLJ53_12145</name>
</gene>
<dbReference type="Proteomes" id="UP000249590">
    <property type="component" value="Unassembled WGS sequence"/>
</dbReference>
<dbReference type="EMBL" id="QHHQ01000002">
    <property type="protein sequence ID" value="RAI02569.1"/>
    <property type="molecule type" value="Genomic_DNA"/>
</dbReference>
<dbReference type="PANTHER" id="PTHR48228:SF6">
    <property type="entry name" value="L-CARNITINE COA-TRANSFERASE"/>
    <property type="match status" value="1"/>
</dbReference>
<organism evidence="2 3">
    <name type="scientific">Acuticoccus sediminis</name>
    <dbReference type="NCBI Taxonomy" id="2184697"/>
    <lineage>
        <taxon>Bacteria</taxon>
        <taxon>Pseudomonadati</taxon>
        <taxon>Pseudomonadota</taxon>
        <taxon>Alphaproteobacteria</taxon>
        <taxon>Hyphomicrobiales</taxon>
        <taxon>Amorphaceae</taxon>
        <taxon>Acuticoccus</taxon>
    </lineage>
</organism>
<evidence type="ECO:0000313" key="3">
    <source>
        <dbReference type="Proteomes" id="UP000249590"/>
    </source>
</evidence>
<dbReference type="OrthoDB" id="7208981at2"/>
<dbReference type="RefSeq" id="WP_111345461.1">
    <property type="nucleotide sequence ID" value="NZ_JAIWKD010000002.1"/>
</dbReference>
<sequence length="417" mass="44677">MFASRPFTPDETGPLTGLKVLDLSRLVAGNMLSLQLADFGADVLKIEGVANADPLRDWTVEGQPLFWKVYCRNKRSLAVDLRQPDGMGILKRLIAEADVFIENFRPGTLEKMGLAPDALLALNPRLVVVRISGYGQTGPYRSMPGYGTLVEGLSGLATRLGFEDRPPILPPLALSDLVCGIYGAYATMVALQARTAEGGGQVVDLSLLETTMTLLGPQAETYRQTGRLPRRDGSRSEIASPRNVFRTLDGRWVSLSAPMQSMVERLFRTIGRADMIEDPRFATGAARLRNAEACEAPVAEFIAARDLGTVLALFKAADVTVAPVYDVDQVVTDPHVLEREAVVDLPDADLGRIAMHNVVPRLSGTAGSLRTPAPGHGEHSREVLADLGFADAEIDRLAGDGVILAPRGAASDGAAAQ</sequence>
<dbReference type="Gene3D" id="3.30.1540.10">
    <property type="entry name" value="formyl-coa transferase, domain 3"/>
    <property type="match status" value="1"/>
</dbReference>
<dbReference type="SUPFAM" id="SSF89796">
    <property type="entry name" value="CoA-transferase family III (CaiB/BaiF)"/>
    <property type="match status" value="1"/>
</dbReference>
<reference evidence="2 3" key="1">
    <citation type="submission" date="2018-05" db="EMBL/GenBank/DDBJ databases">
        <title>Acuticoccus sediminis sp. nov., isolated from deep-sea sediment of Indian Ocean.</title>
        <authorList>
            <person name="Liu X."/>
            <person name="Lai Q."/>
            <person name="Du Y."/>
            <person name="Sun F."/>
            <person name="Zhang X."/>
            <person name="Wang S."/>
            <person name="Shao Z."/>
        </authorList>
    </citation>
    <scope>NUCLEOTIDE SEQUENCE [LARGE SCALE GENOMIC DNA]</scope>
    <source>
        <strain evidence="2 3">PTG4-2</strain>
    </source>
</reference>
<dbReference type="PANTHER" id="PTHR48228">
    <property type="entry name" value="SUCCINYL-COA--D-CITRAMALATE COA-TRANSFERASE"/>
    <property type="match status" value="1"/>
</dbReference>
<dbReference type="Pfam" id="PF02515">
    <property type="entry name" value="CoA_transf_3"/>
    <property type="match status" value="1"/>
</dbReference>
<keyword evidence="3" id="KW-1185">Reference proteome</keyword>
<dbReference type="GO" id="GO:0016740">
    <property type="term" value="F:transferase activity"/>
    <property type="evidence" value="ECO:0007669"/>
    <property type="project" value="UniProtKB-KW"/>
</dbReference>
<dbReference type="InterPro" id="IPR023606">
    <property type="entry name" value="CoA-Trfase_III_dom_1_sf"/>
</dbReference>
<dbReference type="InterPro" id="IPR050509">
    <property type="entry name" value="CoA-transferase_III"/>
</dbReference>
<dbReference type="Gene3D" id="3.40.50.10540">
    <property type="entry name" value="Crotonobetainyl-coa:carnitine coa-transferase, domain 1"/>
    <property type="match status" value="1"/>
</dbReference>
<comment type="caution">
    <text evidence="2">The sequence shown here is derived from an EMBL/GenBank/DDBJ whole genome shotgun (WGS) entry which is preliminary data.</text>
</comment>
<keyword evidence="1 2" id="KW-0808">Transferase</keyword>
<protein>
    <submittedName>
        <fullName evidence="2">CoA transferase</fullName>
    </submittedName>
</protein>
<dbReference type="InterPro" id="IPR044855">
    <property type="entry name" value="CoA-Trfase_III_dom3_sf"/>
</dbReference>
<accession>A0A8B2NVP8</accession>
<evidence type="ECO:0000256" key="1">
    <source>
        <dbReference type="ARBA" id="ARBA00022679"/>
    </source>
</evidence>
<evidence type="ECO:0000313" key="2">
    <source>
        <dbReference type="EMBL" id="RAI02569.1"/>
    </source>
</evidence>
<name>A0A8B2NVP8_9HYPH</name>
<dbReference type="AlphaFoldDB" id="A0A8B2NVP8"/>
<proteinExistence type="predicted"/>
<dbReference type="InterPro" id="IPR003673">
    <property type="entry name" value="CoA-Trfase_fam_III"/>
</dbReference>